<protein>
    <submittedName>
        <fullName evidence="3">Uncharacterized protein</fullName>
    </submittedName>
</protein>
<dbReference type="FunCoup" id="A0A084QXZ5">
    <property type="interactions" value="389"/>
</dbReference>
<dbReference type="InterPro" id="IPR016833">
    <property type="entry name" value="Put_Na-Bile_cotransptr"/>
</dbReference>
<dbReference type="EMBL" id="KL659708">
    <property type="protein sequence ID" value="KFA68830.1"/>
    <property type="molecule type" value="Genomic_DNA"/>
</dbReference>
<evidence type="ECO:0000313" key="4">
    <source>
        <dbReference type="Proteomes" id="UP000028524"/>
    </source>
</evidence>
<feature type="transmembrane region" description="Helical" evidence="2">
    <location>
        <begin position="140"/>
        <end position="161"/>
    </location>
</feature>
<dbReference type="Pfam" id="PF13593">
    <property type="entry name" value="SBF_like"/>
    <property type="match status" value="1"/>
</dbReference>
<reference evidence="3 4" key="1">
    <citation type="journal article" date="2014" name="BMC Genomics">
        <title>Comparative genome sequencing reveals chemotype-specific gene clusters in the toxigenic black mold Stachybotrys.</title>
        <authorList>
            <person name="Semeiks J."/>
            <person name="Borek D."/>
            <person name="Otwinowski Z."/>
            <person name="Grishin N.V."/>
        </authorList>
    </citation>
    <scope>NUCLEOTIDE SEQUENCE [LARGE SCALE GENOMIC DNA]</scope>
    <source>
        <strain evidence="3 4">IBT 40285</strain>
    </source>
</reference>
<feature type="transmembrane region" description="Helical" evidence="2">
    <location>
        <begin position="111"/>
        <end position="134"/>
    </location>
</feature>
<feature type="transmembrane region" description="Helical" evidence="2">
    <location>
        <begin position="173"/>
        <end position="195"/>
    </location>
</feature>
<gene>
    <name evidence="3" type="ORF">S40285_01184</name>
</gene>
<proteinExistence type="predicted"/>
<organism evidence="3 4">
    <name type="scientific">Stachybotrys chlorohalonatus (strain IBT 40285)</name>
    <dbReference type="NCBI Taxonomy" id="1283841"/>
    <lineage>
        <taxon>Eukaryota</taxon>
        <taxon>Fungi</taxon>
        <taxon>Dikarya</taxon>
        <taxon>Ascomycota</taxon>
        <taxon>Pezizomycotina</taxon>
        <taxon>Sordariomycetes</taxon>
        <taxon>Hypocreomycetidae</taxon>
        <taxon>Hypocreales</taxon>
        <taxon>Stachybotryaceae</taxon>
        <taxon>Stachybotrys</taxon>
    </lineage>
</organism>
<name>A0A084QXZ5_STAC4</name>
<feature type="transmembrane region" description="Helical" evidence="2">
    <location>
        <begin position="383"/>
        <end position="407"/>
    </location>
</feature>
<dbReference type="Gene3D" id="1.20.1530.20">
    <property type="match status" value="1"/>
</dbReference>
<dbReference type="HOGENOM" id="CLU_039013_3_1_1"/>
<dbReference type="OrthoDB" id="188035at2759"/>
<dbReference type="STRING" id="1283841.A0A084QXZ5"/>
<dbReference type="AlphaFoldDB" id="A0A084QXZ5"/>
<evidence type="ECO:0000256" key="1">
    <source>
        <dbReference type="SAM" id="MobiDB-lite"/>
    </source>
</evidence>
<feature type="transmembrane region" description="Helical" evidence="2">
    <location>
        <begin position="73"/>
        <end position="90"/>
    </location>
</feature>
<sequence length="450" mass="48451">MPQQRSPDEGSNNNVEDSKPRTAASVAQSLAKFVLAQWLIILFGLGCLLAYYFPWGEDKGVAARGGTIRSEYSILYGAVGFIFLVSGLQLSPAKLRVNLTNWRLHVLVQGISFLVIPAIVLAVIHISIAAGAVASHVPSTPILVGMLATACIPTTIASNVVMTRASGGDDAAAIISVVLGNVAGAFVSPLLIFGFMPTGAAFDAWRPASPSAMGAMYADVARQLGLSVVLPLAVGQGMRWCREDATVKVLEMLKLNKISAACLALLVWTTFSNAFHTGALFQLSTAAVVFTIFINIALYFLYTIICFYAARPPAAVAAYINPRCVDSTYGQRLPRFLQRIISVTRMSRQQTVAVCFCGAAKTTSLGIPLVTAMWANADDLTRAFIQIPVLLYTVEQVFMAQMLVYFFKWYITRGNELGIAARHVQDEGEMDVAGGGRNYVAQTNDKRAST</sequence>
<evidence type="ECO:0000256" key="2">
    <source>
        <dbReference type="SAM" id="Phobius"/>
    </source>
</evidence>
<feature type="region of interest" description="Disordered" evidence="1">
    <location>
        <begin position="1"/>
        <end position="20"/>
    </location>
</feature>
<accession>A0A084QXZ5</accession>
<feature type="transmembrane region" description="Helical" evidence="2">
    <location>
        <begin position="30"/>
        <end position="53"/>
    </location>
</feature>
<feature type="transmembrane region" description="Helical" evidence="2">
    <location>
        <begin position="287"/>
        <end position="310"/>
    </location>
</feature>
<feature type="transmembrane region" description="Helical" evidence="2">
    <location>
        <begin position="352"/>
        <end position="377"/>
    </location>
</feature>
<dbReference type="InterPro" id="IPR038770">
    <property type="entry name" value="Na+/solute_symporter_sf"/>
</dbReference>
<dbReference type="PANTHER" id="PTHR18640">
    <property type="entry name" value="SOLUTE CARRIER FAMILY 10 MEMBER 7"/>
    <property type="match status" value="1"/>
</dbReference>
<keyword evidence="2" id="KW-1133">Transmembrane helix</keyword>
<keyword evidence="4" id="KW-1185">Reference proteome</keyword>
<dbReference type="InParanoid" id="A0A084QXZ5"/>
<feature type="transmembrane region" description="Helical" evidence="2">
    <location>
        <begin position="255"/>
        <end position="275"/>
    </location>
</feature>
<feature type="compositionally biased region" description="Polar residues" evidence="1">
    <location>
        <begin position="1"/>
        <end position="15"/>
    </location>
</feature>
<evidence type="ECO:0000313" key="3">
    <source>
        <dbReference type="EMBL" id="KFA68830.1"/>
    </source>
</evidence>
<keyword evidence="2" id="KW-0812">Transmembrane</keyword>
<dbReference type="OMA" id="LPIMIYH"/>
<dbReference type="Proteomes" id="UP000028524">
    <property type="component" value="Unassembled WGS sequence"/>
</dbReference>
<dbReference type="PANTHER" id="PTHR18640:SF5">
    <property type="entry name" value="SODIUM_BILE ACID COTRANSPORTER 7"/>
    <property type="match status" value="1"/>
</dbReference>
<dbReference type="GO" id="GO:0005886">
    <property type="term" value="C:plasma membrane"/>
    <property type="evidence" value="ECO:0007669"/>
    <property type="project" value="TreeGrafter"/>
</dbReference>
<keyword evidence="2" id="KW-0472">Membrane</keyword>